<dbReference type="Pfam" id="PF13471">
    <property type="entry name" value="Transglut_core3"/>
    <property type="match status" value="1"/>
</dbReference>
<feature type="domain" description="Microcin J25-processing protein McjB C-terminal" evidence="1">
    <location>
        <begin position="107"/>
        <end position="219"/>
    </location>
</feature>
<sequence length="221" mass="24523">MSYALREEVSFCVACGRHFFFDRGAGRYFALGPGDAQIFARLLSGEEAGQDRLSLAPGPLTPGLARLMRPGGDGRLEPFRLEDAPRVGTEAHGPVRAGRMLVVRAALSYLEARTELRFRAPAQILRRLARARPAALEHSPDPRLIALWAAFERLRPWIAKDQCFALSLAYVRMAYTMGCPVTLVFGITPRPFGAHCWVQQGPLVLNDQLGRVMNFTPIYAQ</sequence>
<dbReference type="InterPro" id="IPR053521">
    <property type="entry name" value="McjB-like"/>
</dbReference>
<dbReference type="EMBL" id="CP023741">
    <property type="protein sequence ID" value="ATI80841.1"/>
    <property type="molecule type" value="Genomic_DNA"/>
</dbReference>
<dbReference type="KEGG" id="sya:A6768_13200"/>
<protein>
    <recommendedName>
        <fullName evidence="1">Microcin J25-processing protein McjB C-terminal domain-containing protein</fullName>
    </recommendedName>
</protein>
<name>A0A291N0Q7_SPHYA</name>
<gene>
    <name evidence="2" type="ORF">A6768_13200</name>
</gene>
<accession>A0A291N0Q7</accession>
<dbReference type="Proteomes" id="UP000219422">
    <property type="component" value="Chromosome"/>
</dbReference>
<reference evidence="2 3" key="1">
    <citation type="submission" date="2017-10" db="EMBL/GenBank/DDBJ databases">
        <title>Sphingobium yanoikuyae S72.</title>
        <authorList>
            <person name="Sanchez E."/>
            <person name="Bustos P."/>
            <person name="Mendoza P."/>
            <person name="Guo X."/>
            <person name="Mendoza A."/>
        </authorList>
    </citation>
    <scope>NUCLEOTIDE SEQUENCE [LARGE SCALE GENOMIC DNA]</scope>
    <source>
        <strain evidence="2 3">S72</strain>
    </source>
</reference>
<dbReference type="AlphaFoldDB" id="A0A291N0Q7"/>
<evidence type="ECO:0000259" key="1">
    <source>
        <dbReference type="Pfam" id="PF13471"/>
    </source>
</evidence>
<dbReference type="NCBIfam" id="NF033537">
    <property type="entry name" value="lasso_biosyn_B2"/>
    <property type="match status" value="1"/>
</dbReference>
<dbReference type="RefSeq" id="WP_097383965.1">
    <property type="nucleotide sequence ID" value="NZ_CP023741.1"/>
</dbReference>
<evidence type="ECO:0000313" key="2">
    <source>
        <dbReference type="EMBL" id="ATI80841.1"/>
    </source>
</evidence>
<organism evidence="2 3">
    <name type="scientific">Sphingobium yanoikuyae</name>
    <name type="common">Sphingomonas yanoikuyae</name>
    <dbReference type="NCBI Taxonomy" id="13690"/>
    <lineage>
        <taxon>Bacteria</taxon>
        <taxon>Pseudomonadati</taxon>
        <taxon>Pseudomonadota</taxon>
        <taxon>Alphaproteobacteria</taxon>
        <taxon>Sphingomonadales</taxon>
        <taxon>Sphingomonadaceae</taxon>
        <taxon>Sphingobium</taxon>
    </lineage>
</organism>
<dbReference type="GeneID" id="57777787"/>
<dbReference type="InterPro" id="IPR032708">
    <property type="entry name" value="McjB_C"/>
</dbReference>
<evidence type="ECO:0000313" key="3">
    <source>
        <dbReference type="Proteomes" id="UP000219422"/>
    </source>
</evidence>
<proteinExistence type="predicted"/>